<dbReference type="Pfam" id="PF01726">
    <property type="entry name" value="LexA_DNA_bind"/>
    <property type="match status" value="1"/>
</dbReference>
<evidence type="ECO:0000259" key="17">
    <source>
        <dbReference type="Pfam" id="PF01726"/>
    </source>
</evidence>
<dbReference type="InterPro" id="IPR050077">
    <property type="entry name" value="LexA_repressor"/>
</dbReference>
<evidence type="ECO:0000313" key="18">
    <source>
        <dbReference type="EMBL" id="MBJ7599884.1"/>
    </source>
</evidence>
<dbReference type="InterPro" id="IPR011991">
    <property type="entry name" value="ArsR-like_HTH"/>
</dbReference>
<feature type="domain" description="Peptidase S24/S26A/S26B/S26C" evidence="16">
    <location>
        <begin position="105"/>
        <end position="208"/>
    </location>
</feature>
<feature type="domain" description="LexA repressor DNA-binding" evidence="17">
    <location>
        <begin position="22"/>
        <end position="85"/>
    </location>
</feature>
<feature type="region of interest" description="Disordered" evidence="15">
    <location>
        <begin position="1"/>
        <end position="21"/>
    </location>
</feature>
<feature type="active site" description="For autocatalytic cleavage activity" evidence="13">
    <location>
        <position position="146"/>
    </location>
</feature>
<keyword evidence="5 13" id="KW-0227">DNA damage</keyword>
<dbReference type="InterPro" id="IPR015927">
    <property type="entry name" value="Peptidase_S24_S26A/B/C"/>
</dbReference>
<evidence type="ECO:0000256" key="13">
    <source>
        <dbReference type="HAMAP-Rule" id="MF_00015"/>
    </source>
</evidence>
<dbReference type="InterPro" id="IPR036388">
    <property type="entry name" value="WH-like_DNA-bd_sf"/>
</dbReference>
<dbReference type="SUPFAM" id="SSF51306">
    <property type="entry name" value="LexA/Signal peptidase"/>
    <property type="match status" value="1"/>
</dbReference>
<keyword evidence="11 13" id="KW-0234">DNA repair</keyword>
<evidence type="ECO:0000256" key="12">
    <source>
        <dbReference type="ARBA" id="ARBA00023236"/>
    </source>
</evidence>
<keyword evidence="8 13" id="KW-0805">Transcription regulation</keyword>
<dbReference type="FunFam" id="1.10.10.10:FF:000009">
    <property type="entry name" value="LexA repressor"/>
    <property type="match status" value="1"/>
</dbReference>
<reference evidence="18" key="1">
    <citation type="submission" date="2020-10" db="EMBL/GenBank/DDBJ databases">
        <title>Ca. Dormibacterota MAGs.</title>
        <authorList>
            <person name="Montgomery K."/>
        </authorList>
    </citation>
    <scope>NUCLEOTIDE SEQUENCE [LARGE SCALE GENOMIC DNA]</scope>
    <source>
        <strain evidence="18">SC8812_S17_10</strain>
    </source>
</reference>
<comment type="function">
    <text evidence="13">Represses a number of genes involved in the response to DNA damage (SOS response), including recA and lexA. In the presence of single-stranded DNA, RecA interacts with LexA causing an autocatalytic cleavage which disrupts the DNA-binding part of LexA, leading to derepression of the SOS regulon and eventually DNA repair.</text>
</comment>
<keyword evidence="7 13" id="KW-0068">Autocatalytic cleavage</keyword>
<feature type="site" description="Cleavage; by autolysis" evidence="13">
    <location>
        <begin position="112"/>
        <end position="113"/>
    </location>
</feature>
<evidence type="ECO:0000256" key="10">
    <source>
        <dbReference type="ARBA" id="ARBA00023163"/>
    </source>
</evidence>
<dbReference type="Proteomes" id="UP000612893">
    <property type="component" value="Unassembled WGS sequence"/>
</dbReference>
<dbReference type="GO" id="GO:0006260">
    <property type="term" value="P:DNA replication"/>
    <property type="evidence" value="ECO:0007669"/>
    <property type="project" value="UniProtKB-UniRule"/>
</dbReference>
<dbReference type="GO" id="GO:0045892">
    <property type="term" value="P:negative regulation of DNA-templated transcription"/>
    <property type="evidence" value="ECO:0007669"/>
    <property type="project" value="UniProtKB-UniRule"/>
</dbReference>
<dbReference type="HAMAP" id="MF_00015">
    <property type="entry name" value="LexA"/>
    <property type="match status" value="1"/>
</dbReference>
<dbReference type="Pfam" id="PF00717">
    <property type="entry name" value="Peptidase_S24"/>
    <property type="match status" value="1"/>
</dbReference>
<keyword evidence="3 13" id="KW-0678">Repressor</keyword>
<name>A0A934NAK9_9BACT</name>
<dbReference type="Gene3D" id="2.10.109.10">
    <property type="entry name" value="Umud Fragment, subunit A"/>
    <property type="match status" value="1"/>
</dbReference>
<dbReference type="SUPFAM" id="SSF46785">
    <property type="entry name" value="Winged helix' DNA-binding domain"/>
    <property type="match status" value="1"/>
</dbReference>
<evidence type="ECO:0000313" key="19">
    <source>
        <dbReference type="Proteomes" id="UP000612893"/>
    </source>
</evidence>
<evidence type="ECO:0000256" key="5">
    <source>
        <dbReference type="ARBA" id="ARBA00022763"/>
    </source>
</evidence>
<proteinExistence type="inferred from homology"/>
<feature type="active site" description="For autocatalytic cleavage activity" evidence="13">
    <location>
        <position position="183"/>
    </location>
</feature>
<dbReference type="Gene3D" id="1.10.10.10">
    <property type="entry name" value="Winged helix-like DNA-binding domain superfamily/Winged helix DNA-binding domain"/>
    <property type="match status" value="1"/>
</dbReference>
<dbReference type="GO" id="GO:0009432">
    <property type="term" value="P:SOS response"/>
    <property type="evidence" value="ECO:0007669"/>
    <property type="project" value="UniProtKB-UniRule"/>
</dbReference>
<dbReference type="GO" id="GO:0006281">
    <property type="term" value="P:DNA repair"/>
    <property type="evidence" value="ECO:0007669"/>
    <property type="project" value="UniProtKB-UniRule"/>
</dbReference>
<dbReference type="NCBIfam" id="TIGR00498">
    <property type="entry name" value="lexA"/>
    <property type="match status" value="1"/>
</dbReference>
<comment type="caution">
    <text evidence="18">The sequence shown here is derived from an EMBL/GenBank/DDBJ whole genome shotgun (WGS) entry which is preliminary data.</text>
</comment>
<dbReference type="EC" id="3.4.21.88" evidence="13"/>
<dbReference type="InterPro" id="IPR036390">
    <property type="entry name" value="WH_DNA-bd_sf"/>
</dbReference>
<dbReference type="InterPro" id="IPR006200">
    <property type="entry name" value="LexA"/>
</dbReference>
<keyword evidence="12 13" id="KW-0742">SOS response</keyword>
<evidence type="ECO:0000256" key="15">
    <source>
        <dbReference type="SAM" id="MobiDB-lite"/>
    </source>
</evidence>
<evidence type="ECO:0000256" key="9">
    <source>
        <dbReference type="ARBA" id="ARBA00023125"/>
    </source>
</evidence>
<dbReference type="InterPro" id="IPR006199">
    <property type="entry name" value="LexA_DNA-bd_dom"/>
</dbReference>
<comment type="subunit">
    <text evidence="2 13">Homodimer.</text>
</comment>
<dbReference type="AlphaFoldDB" id="A0A934NAK9"/>
<evidence type="ECO:0000256" key="7">
    <source>
        <dbReference type="ARBA" id="ARBA00022813"/>
    </source>
</evidence>
<sequence>MAATSAPPNYNKPPHEEADVNQELTDRQAKILDYIRYVTRVRNYPPSVREIGEAVGLSSSSTVHNHLNQLERRGLIRRDPSKSRTVQLVETLQNEDKHRQAISVPVVGHVAAGAPILAEQNIEDHVILSPEFAREGWFALRVRGDSMINAGILDGDLVLVKPQQDAPDGSIVVALVEDEATVKRLDRSSGRVRLIAENPAYAPLEPAHAAMVGLVKGLVRTFQ</sequence>
<dbReference type="InterPro" id="IPR039418">
    <property type="entry name" value="LexA-like"/>
</dbReference>
<keyword evidence="19" id="KW-1185">Reference proteome</keyword>
<evidence type="ECO:0000256" key="8">
    <source>
        <dbReference type="ARBA" id="ARBA00023015"/>
    </source>
</evidence>
<evidence type="ECO:0000256" key="14">
    <source>
        <dbReference type="RuleBase" id="RU003991"/>
    </source>
</evidence>
<dbReference type="CDD" id="cd06529">
    <property type="entry name" value="S24_LexA-like"/>
    <property type="match status" value="1"/>
</dbReference>
<feature type="DNA-binding region" description="H-T-H motif" evidence="13">
    <location>
        <begin position="48"/>
        <end position="68"/>
    </location>
</feature>
<dbReference type="EMBL" id="JAEKNR010000176">
    <property type="protein sequence ID" value="MBJ7599884.1"/>
    <property type="molecule type" value="Genomic_DNA"/>
</dbReference>
<protein>
    <recommendedName>
        <fullName evidence="13">LexA repressor</fullName>
        <ecNumber evidence="13">3.4.21.88</ecNumber>
    </recommendedName>
</protein>
<comment type="similarity">
    <text evidence="1 13 14">Belongs to the peptidase S24 family.</text>
</comment>
<dbReference type="GO" id="GO:0003677">
    <property type="term" value="F:DNA binding"/>
    <property type="evidence" value="ECO:0007669"/>
    <property type="project" value="UniProtKB-UniRule"/>
</dbReference>
<keyword evidence="10 13" id="KW-0804">Transcription</keyword>
<gene>
    <name evidence="13 18" type="primary">lexA</name>
    <name evidence="18" type="ORF">JF922_17625</name>
</gene>
<dbReference type="InterPro" id="IPR006197">
    <property type="entry name" value="Peptidase_S24_LexA"/>
</dbReference>
<keyword evidence="4 13" id="KW-0235">DNA replication</keyword>
<evidence type="ECO:0000256" key="4">
    <source>
        <dbReference type="ARBA" id="ARBA00022705"/>
    </source>
</evidence>
<evidence type="ECO:0000256" key="11">
    <source>
        <dbReference type="ARBA" id="ARBA00023204"/>
    </source>
</evidence>
<keyword evidence="9 13" id="KW-0238">DNA-binding</keyword>
<dbReference type="CDD" id="cd00090">
    <property type="entry name" value="HTH_ARSR"/>
    <property type="match status" value="1"/>
</dbReference>
<organism evidence="18 19">
    <name type="scientific">Candidatus Nephthysia bennettiae</name>
    <dbReference type="NCBI Taxonomy" id="3127016"/>
    <lineage>
        <taxon>Bacteria</taxon>
        <taxon>Bacillati</taxon>
        <taxon>Candidatus Dormiibacterota</taxon>
        <taxon>Candidatus Dormibacteria</taxon>
        <taxon>Candidatus Dormibacterales</taxon>
        <taxon>Candidatus Dormibacteraceae</taxon>
        <taxon>Candidatus Nephthysia</taxon>
    </lineage>
</organism>
<dbReference type="FunFam" id="2.10.109.10:FF:000001">
    <property type="entry name" value="LexA repressor"/>
    <property type="match status" value="1"/>
</dbReference>
<evidence type="ECO:0000256" key="3">
    <source>
        <dbReference type="ARBA" id="ARBA00022491"/>
    </source>
</evidence>
<dbReference type="PANTHER" id="PTHR33516:SF2">
    <property type="entry name" value="LEXA REPRESSOR-RELATED"/>
    <property type="match status" value="1"/>
</dbReference>
<keyword evidence="6 13" id="KW-0378">Hydrolase</keyword>
<accession>A0A934NAK9</accession>
<dbReference type="PANTHER" id="PTHR33516">
    <property type="entry name" value="LEXA REPRESSOR"/>
    <property type="match status" value="1"/>
</dbReference>
<dbReference type="PRINTS" id="PR00726">
    <property type="entry name" value="LEXASERPTASE"/>
</dbReference>
<dbReference type="InterPro" id="IPR036286">
    <property type="entry name" value="LexA/Signal_pep-like_sf"/>
</dbReference>
<evidence type="ECO:0000256" key="1">
    <source>
        <dbReference type="ARBA" id="ARBA00007484"/>
    </source>
</evidence>
<dbReference type="GO" id="GO:0004252">
    <property type="term" value="F:serine-type endopeptidase activity"/>
    <property type="evidence" value="ECO:0007669"/>
    <property type="project" value="UniProtKB-UniRule"/>
</dbReference>
<evidence type="ECO:0000259" key="16">
    <source>
        <dbReference type="Pfam" id="PF00717"/>
    </source>
</evidence>
<evidence type="ECO:0000256" key="2">
    <source>
        <dbReference type="ARBA" id="ARBA00011738"/>
    </source>
</evidence>
<evidence type="ECO:0000256" key="6">
    <source>
        <dbReference type="ARBA" id="ARBA00022801"/>
    </source>
</evidence>
<comment type="catalytic activity">
    <reaction evidence="13">
        <text>Hydrolysis of Ala-|-Gly bond in repressor LexA.</text>
        <dbReference type="EC" id="3.4.21.88"/>
    </reaction>
</comment>